<sequence>MLQRIGGSKIYIGTKVALPTDLRVTLADFTAQESEWLEINGWTNSGPLGDARAAITQSFIGADRDATIAGTANSPAMENVFAPLPTDPGQIRLRQAVDGCANYAFKVEWGAGCASEGPVTISVAAPGIVTWPGGHGLAAGSPVIFEPEGGNLPTGLTAGTVYYVRETGLTPTSFSVSATPGGAGITTTLAATADEIIATAQPAGETDLFYGIVLSKSKNGGEANAARMATHSIKPNTNIVEV</sequence>
<dbReference type="Proteomes" id="UP000076088">
    <property type="component" value="Chromosome"/>
</dbReference>
<evidence type="ECO:0000313" key="2">
    <source>
        <dbReference type="Proteomes" id="UP000076088"/>
    </source>
</evidence>
<evidence type="ECO:0000313" key="1">
    <source>
        <dbReference type="EMBL" id="AMU89890.1"/>
    </source>
</evidence>
<protein>
    <submittedName>
        <fullName evidence="1">Uncharacterized protein</fullName>
    </submittedName>
</protein>
<organism evidence="1 2">
    <name type="scientific">Sphingopyxis macrogoltabida</name>
    <name type="common">Sphingomonas macrogoltabidus</name>
    <dbReference type="NCBI Taxonomy" id="33050"/>
    <lineage>
        <taxon>Bacteria</taxon>
        <taxon>Pseudomonadati</taxon>
        <taxon>Pseudomonadota</taxon>
        <taxon>Alphaproteobacteria</taxon>
        <taxon>Sphingomonadales</taxon>
        <taxon>Sphingomonadaceae</taxon>
        <taxon>Sphingopyxis</taxon>
    </lineage>
</organism>
<dbReference type="AlphaFoldDB" id="A0AAC8Z132"/>
<accession>A0AAC8Z132</accession>
<reference evidence="1 2" key="2">
    <citation type="journal article" date="2016" name="Genome Announc.">
        <title>Complete Genome Sequence of Sphingopyxis macrogoltabida Strain 203N (NBRC 111659), a Polyethylene Glycol Degrader.</title>
        <authorList>
            <person name="Ohtsubo Y."/>
            <person name="Nonoyama S."/>
            <person name="Nagata Y."/>
            <person name="Numata M."/>
            <person name="Tsuchikane K."/>
            <person name="Hosoyama A."/>
            <person name="Yamazoe A."/>
            <person name="Tsuda M."/>
            <person name="Fujita N."/>
            <person name="Kawai F."/>
        </authorList>
    </citation>
    <scope>NUCLEOTIDE SEQUENCE [LARGE SCALE GENOMIC DNA]</scope>
    <source>
        <strain evidence="1 2">203N</strain>
    </source>
</reference>
<keyword evidence="2" id="KW-1185">Reference proteome</keyword>
<proteinExistence type="predicted"/>
<reference evidence="2" key="1">
    <citation type="submission" date="2015-11" db="EMBL/GenBank/DDBJ databases">
        <title>Complete genome sequence of a polyethylene-glycol degrader Sphingopyxis macrogoltabida 203N (NBRC 111659).</title>
        <authorList>
            <person name="Yoshiyuki O."/>
            <person name="Shouta N."/>
            <person name="Nagata Y."/>
            <person name="Numata M."/>
            <person name="Tsuchikane K."/>
            <person name="Hosoyama A."/>
            <person name="Yamazoe A."/>
            <person name="Tsuda M."/>
            <person name="Fujita N."/>
            <person name="Kawai F."/>
        </authorList>
    </citation>
    <scope>NUCLEOTIDE SEQUENCE [LARGE SCALE GENOMIC DNA]</scope>
    <source>
        <strain evidence="2">203N</strain>
    </source>
</reference>
<dbReference type="KEGG" id="smaz:LH19_07160"/>
<dbReference type="EMBL" id="CP013344">
    <property type="protein sequence ID" value="AMU89890.1"/>
    <property type="molecule type" value="Genomic_DNA"/>
</dbReference>
<gene>
    <name evidence="1" type="ORF">ATM17_12675</name>
</gene>
<name>A0AAC8Z132_SPHMC</name>